<dbReference type="GO" id="GO:0030833">
    <property type="term" value="P:regulation of actin filament polymerization"/>
    <property type="evidence" value="ECO:0000318"/>
    <property type="project" value="GO_Central"/>
</dbReference>
<dbReference type="GO" id="GO:0005737">
    <property type="term" value="C:cytoplasm"/>
    <property type="evidence" value="ECO:0000318"/>
    <property type="project" value="GO_Central"/>
</dbReference>
<dbReference type="EnsemblMetazoa" id="PPA11232.1">
    <property type="protein sequence ID" value="PPA11232.1"/>
    <property type="gene ID" value="WBGene00100786"/>
</dbReference>
<feature type="region of interest" description="Disordered" evidence="1">
    <location>
        <begin position="325"/>
        <end position="360"/>
    </location>
</feature>
<feature type="region of interest" description="Disordered" evidence="1">
    <location>
        <begin position="233"/>
        <end position="266"/>
    </location>
</feature>
<dbReference type="Proteomes" id="UP000005239">
    <property type="component" value="Unassembled WGS sequence"/>
</dbReference>
<feature type="compositionally biased region" description="Gly residues" evidence="1">
    <location>
        <begin position="248"/>
        <end position="263"/>
    </location>
</feature>
<dbReference type="GO" id="GO:0031267">
    <property type="term" value="F:small GTPase binding"/>
    <property type="evidence" value="ECO:0000318"/>
    <property type="project" value="GO_Central"/>
</dbReference>
<feature type="transmembrane region" description="Helical" evidence="2">
    <location>
        <begin position="502"/>
        <end position="527"/>
    </location>
</feature>
<gene>
    <name evidence="3" type="primary">WBGene00100786</name>
</gene>
<dbReference type="AlphaFoldDB" id="A0A2A6BKQ9"/>
<evidence type="ECO:0000256" key="2">
    <source>
        <dbReference type="SAM" id="Phobius"/>
    </source>
</evidence>
<feature type="transmembrane region" description="Helical" evidence="2">
    <location>
        <begin position="288"/>
        <end position="308"/>
    </location>
</feature>
<evidence type="ECO:0000256" key="1">
    <source>
        <dbReference type="SAM" id="MobiDB-lite"/>
    </source>
</evidence>
<proteinExistence type="predicted"/>
<keyword evidence="4" id="KW-1185">Reference proteome</keyword>
<feature type="region of interest" description="Disordered" evidence="1">
    <location>
        <begin position="1195"/>
        <end position="1245"/>
    </location>
</feature>
<feature type="transmembrane region" description="Helical" evidence="2">
    <location>
        <begin position="380"/>
        <end position="402"/>
    </location>
</feature>
<feature type="transmembrane region" description="Helical" evidence="2">
    <location>
        <begin position="188"/>
        <end position="209"/>
    </location>
</feature>
<feature type="region of interest" description="Disordered" evidence="1">
    <location>
        <begin position="1050"/>
        <end position="1108"/>
    </location>
</feature>
<feature type="transmembrane region" description="Helical" evidence="2">
    <location>
        <begin position="135"/>
        <end position="156"/>
    </location>
</feature>
<feature type="compositionally biased region" description="Low complexity" evidence="1">
    <location>
        <begin position="233"/>
        <end position="242"/>
    </location>
</feature>
<protein>
    <submittedName>
        <fullName evidence="3">Uncharacterized protein</fullName>
    </submittedName>
</protein>
<feature type="transmembrane region" description="Helical" evidence="2">
    <location>
        <begin position="858"/>
        <end position="876"/>
    </location>
</feature>
<keyword evidence="2" id="KW-0472">Membrane</keyword>
<feature type="transmembrane region" description="Helical" evidence="2">
    <location>
        <begin position="451"/>
        <end position="472"/>
    </location>
</feature>
<feature type="transmembrane region" description="Helical" evidence="2">
    <location>
        <begin position="888"/>
        <end position="915"/>
    </location>
</feature>
<feature type="compositionally biased region" description="Low complexity" evidence="1">
    <location>
        <begin position="1064"/>
        <end position="1095"/>
    </location>
</feature>
<sequence length="1245" mass="134717">MAVAQPAARRVDADDDDDFFDDGFPQPKEHGCTVVWVKTLGFVTTLWIMLFHTDRVRAFLAATVNGDDPNYLPYEDTPSMVQFVLEIVLESALFCYIPFIALVSFLTIQVCSVSLRAYRKLGRARCLRLIAMHRLMAIPLVYVVFTVAADSIAQLLSIQANDYYLLSLLKQVEPNSCLLEHPGLIETYLQSLVYFFVATMAALNYCVFIKTQKNALGPMSGGDLSGIERGSLGSRGSLPSCSTNTRMPGGGGGAMGTGTGGGATWPHHTASAPLSQLWLGRQVHATRLLVWSQLVLAAAAAVLLLAVATDSIDPVRLNAAMAMTTSPREEQTDVHDYEDSSIVNDSTESTAAGIPSEVGPLSRFARPQTVAEQLAEKRNWATGIAVLAYFYVISIFLAWWGVQASETQGRREEARDGDCRSSAGARDGSRFGRWLARLGSASCLRRATTTVLLVPWLLSVISLLLPLLILSIRLLGQSCAYLTTSEKAGGWGYYGHELWFKYFPLAGVWAIALYFVAGCCGAFVFAWRRADGRYGGTAYGTYPGLRRGGPPGRFASGGVPLRESAAAASFSWTFRSTKDRYRITNKDGDLNKSTYSMASNRSYKSTRNPTLRGYTRKTEDMDVSLLSEENYAAGDSLDRNYNNNCAGGLNSVSGSAHAPAAGPYVCTLTTITSPSRRMNSSERGSRGYAAYSGPGTSRAPLEPVEEEEYTPIPEKTAENGDLRIPLSEMYRPWETTGRQQQPPQSSSVQAASGGYPAYHEYTLNRRGEKRTAGRIGRGGRSPFTMLRMGGGGVMESLTLAKLVLLVLWLARECQLQMMDQICRAGNTTATCSRAPCAWLHMLLGGLPWALQYDALCNALLLGTIMSALLFLGALWLRERQYSSLHPPASTLLNLILISFETVIELCFTFGLLFQIYTNLCRRSGGELVWSSVKGVIVLAIALASGWLHSATALYICDRGGHSFDYVNGPLRYKDEQQQRRGRRMDDYEDNMDVVIAGRRDEHEQAFGRQIKAALHGMPLLGAVPPNHMTQLPPGSNGLYHVSQHSGTASPAYYNEPCQTKTNSSEESGVSSSVGYGRLRQALRQQARAGARAAAAAGGGGGGHHMQHMHKQSSASPHLHLAPSSSRPDLAAMAAAAAASSASAASLASVVGVAPPPVLLSPAAAAAAASAPYMIDEAAGDYSHVRSLRQAELMRQSAVARSRKNSPASLHRRSQEGLLHSSASHPRLQHAAAADTRPESAYLEVI</sequence>
<feature type="transmembrane region" description="Helical" evidence="2">
    <location>
        <begin position="935"/>
        <end position="956"/>
    </location>
</feature>
<accession>A0A2A6BKQ9</accession>
<feature type="region of interest" description="Disordered" evidence="1">
    <location>
        <begin position="675"/>
        <end position="720"/>
    </location>
</feature>
<reference evidence="4" key="1">
    <citation type="journal article" date="2008" name="Nat. Genet.">
        <title>The Pristionchus pacificus genome provides a unique perspective on nematode lifestyle and parasitism.</title>
        <authorList>
            <person name="Dieterich C."/>
            <person name="Clifton S.W."/>
            <person name="Schuster L.N."/>
            <person name="Chinwalla A."/>
            <person name="Delehaunty K."/>
            <person name="Dinkelacker I."/>
            <person name="Fulton L."/>
            <person name="Fulton R."/>
            <person name="Godfrey J."/>
            <person name="Minx P."/>
            <person name="Mitreva M."/>
            <person name="Roeseler W."/>
            <person name="Tian H."/>
            <person name="Witte H."/>
            <person name="Yang S.P."/>
            <person name="Wilson R.K."/>
            <person name="Sommer R.J."/>
        </authorList>
    </citation>
    <scope>NUCLEOTIDE SEQUENCE [LARGE SCALE GENOMIC DNA]</scope>
    <source>
        <strain evidence="4">PS312</strain>
    </source>
</reference>
<feature type="compositionally biased region" description="Polar residues" evidence="1">
    <location>
        <begin position="341"/>
        <end position="350"/>
    </location>
</feature>
<evidence type="ECO:0000313" key="3">
    <source>
        <dbReference type="EnsemblMetazoa" id="PPA11232.1"/>
    </source>
</evidence>
<evidence type="ECO:0000313" key="4">
    <source>
        <dbReference type="Proteomes" id="UP000005239"/>
    </source>
</evidence>
<keyword evidence="2" id="KW-1133">Transmembrane helix</keyword>
<keyword evidence="2" id="KW-0812">Transmembrane</keyword>
<feature type="transmembrane region" description="Helical" evidence="2">
    <location>
        <begin position="91"/>
        <end position="115"/>
    </location>
</feature>
<organism evidence="3 4">
    <name type="scientific">Pristionchus pacificus</name>
    <name type="common">Parasitic nematode worm</name>
    <dbReference type="NCBI Taxonomy" id="54126"/>
    <lineage>
        <taxon>Eukaryota</taxon>
        <taxon>Metazoa</taxon>
        <taxon>Ecdysozoa</taxon>
        <taxon>Nematoda</taxon>
        <taxon>Chromadorea</taxon>
        <taxon>Rhabditida</taxon>
        <taxon>Rhabditina</taxon>
        <taxon>Diplogasteromorpha</taxon>
        <taxon>Diplogasteroidea</taxon>
        <taxon>Neodiplogasteridae</taxon>
        <taxon>Pristionchus</taxon>
    </lineage>
</organism>
<accession>A0A8R1YB86</accession>
<name>A0A2A6BKQ9_PRIPA</name>
<reference evidence="3" key="2">
    <citation type="submission" date="2022-06" db="UniProtKB">
        <authorList>
            <consortium name="EnsemblMetazoa"/>
        </authorList>
    </citation>
    <scope>IDENTIFICATION</scope>
    <source>
        <strain evidence="3">PS312</strain>
    </source>
</reference>
<feature type="compositionally biased region" description="Basic and acidic residues" evidence="1">
    <location>
        <begin position="327"/>
        <end position="338"/>
    </location>
</feature>